<dbReference type="InterPro" id="IPR036770">
    <property type="entry name" value="Ankyrin_rpt-contain_sf"/>
</dbReference>
<feature type="compositionally biased region" description="Acidic residues" evidence="1">
    <location>
        <begin position="106"/>
        <end position="130"/>
    </location>
</feature>
<feature type="region of interest" description="Disordered" evidence="1">
    <location>
        <begin position="86"/>
        <end position="143"/>
    </location>
</feature>
<feature type="compositionally biased region" description="Acidic residues" evidence="1">
    <location>
        <begin position="1"/>
        <end position="22"/>
    </location>
</feature>
<feature type="region of interest" description="Disordered" evidence="1">
    <location>
        <begin position="1"/>
        <end position="63"/>
    </location>
</feature>
<feature type="compositionally biased region" description="Basic and acidic residues" evidence="1">
    <location>
        <begin position="131"/>
        <end position="143"/>
    </location>
</feature>
<proteinExistence type="predicted"/>
<evidence type="ECO:0000313" key="3">
    <source>
        <dbReference type="Proteomes" id="UP000275078"/>
    </source>
</evidence>
<dbReference type="Proteomes" id="UP000275078">
    <property type="component" value="Unassembled WGS sequence"/>
</dbReference>
<name>A0A3N4IEA9_ASCIM</name>
<dbReference type="Gene3D" id="1.25.40.20">
    <property type="entry name" value="Ankyrin repeat-containing domain"/>
    <property type="match status" value="1"/>
</dbReference>
<sequence>MSDAEDDEEAMDEANDDEEGSEEVNNSDWETEDETGDGSAPRSNNQLESGKHDQDEELESPFEAKIVASMKGALRKIEANILVGLNGEEVDSEGGASDGTWKFESEDSERSDDGDGEQSNDEMDIDTDNDGAERRDNADVASDKACKVERSMVKLLLDTKRVDLNSMDDSGKVPLSYALEVLKPRRHRVNKNAAAVVQLLRDAGAVDPEVREDDELLDYGWFLRVKATGGRAGS</sequence>
<evidence type="ECO:0000256" key="1">
    <source>
        <dbReference type="SAM" id="MobiDB-lite"/>
    </source>
</evidence>
<accession>A0A3N4IEA9</accession>
<dbReference type="EMBL" id="ML119671">
    <property type="protein sequence ID" value="RPA82480.1"/>
    <property type="molecule type" value="Genomic_DNA"/>
</dbReference>
<protein>
    <submittedName>
        <fullName evidence="2">Uncharacterized protein</fullName>
    </submittedName>
</protein>
<evidence type="ECO:0000313" key="2">
    <source>
        <dbReference type="EMBL" id="RPA82480.1"/>
    </source>
</evidence>
<reference evidence="2 3" key="1">
    <citation type="journal article" date="2018" name="Nat. Ecol. Evol.">
        <title>Pezizomycetes genomes reveal the molecular basis of ectomycorrhizal truffle lifestyle.</title>
        <authorList>
            <person name="Murat C."/>
            <person name="Payen T."/>
            <person name="Noel B."/>
            <person name="Kuo A."/>
            <person name="Morin E."/>
            <person name="Chen J."/>
            <person name="Kohler A."/>
            <person name="Krizsan K."/>
            <person name="Balestrini R."/>
            <person name="Da Silva C."/>
            <person name="Montanini B."/>
            <person name="Hainaut M."/>
            <person name="Levati E."/>
            <person name="Barry K.W."/>
            <person name="Belfiori B."/>
            <person name="Cichocki N."/>
            <person name="Clum A."/>
            <person name="Dockter R.B."/>
            <person name="Fauchery L."/>
            <person name="Guy J."/>
            <person name="Iotti M."/>
            <person name="Le Tacon F."/>
            <person name="Lindquist E.A."/>
            <person name="Lipzen A."/>
            <person name="Malagnac F."/>
            <person name="Mello A."/>
            <person name="Molinier V."/>
            <person name="Miyauchi S."/>
            <person name="Poulain J."/>
            <person name="Riccioni C."/>
            <person name="Rubini A."/>
            <person name="Sitrit Y."/>
            <person name="Splivallo R."/>
            <person name="Traeger S."/>
            <person name="Wang M."/>
            <person name="Zifcakova L."/>
            <person name="Wipf D."/>
            <person name="Zambonelli A."/>
            <person name="Paolocci F."/>
            <person name="Nowrousian M."/>
            <person name="Ottonello S."/>
            <person name="Baldrian P."/>
            <person name="Spatafora J.W."/>
            <person name="Henrissat B."/>
            <person name="Nagy L.G."/>
            <person name="Aury J.M."/>
            <person name="Wincker P."/>
            <person name="Grigoriev I.V."/>
            <person name="Bonfante P."/>
            <person name="Martin F.M."/>
        </authorList>
    </citation>
    <scope>NUCLEOTIDE SEQUENCE [LARGE SCALE GENOMIC DNA]</scope>
    <source>
        <strain evidence="2 3">RN42</strain>
    </source>
</reference>
<dbReference type="AlphaFoldDB" id="A0A3N4IEA9"/>
<gene>
    <name evidence="2" type="ORF">BJ508DRAFT_305620</name>
</gene>
<keyword evidence="3" id="KW-1185">Reference proteome</keyword>
<dbReference type="OrthoDB" id="341259at2759"/>
<organism evidence="2 3">
    <name type="scientific">Ascobolus immersus RN42</name>
    <dbReference type="NCBI Taxonomy" id="1160509"/>
    <lineage>
        <taxon>Eukaryota</taxon>
        <taxon>Fungi</taxon>
        <taxon>Dikarya</taxon>
        <taxon>Ascomycota</taxon>
        <taxon>Pezizomycotina</taxon>
        <taxon>Pezizomycetes</taxon>
        <taxon>Pezizales</taxon>
        <taxon>Ascobolaceae</taxon>
        <taxon>Ascobolus</taxon>
    </lineage>
</organism>